<reference evidence="8" key="1">
    <citation type="journal article" date="2024" name="IScience">
        <title>Strigolactones Initiate the Formation of Haustorium-like Structures in Castilleja.</title>
        <authorList>
            <person name="Buerger M."/>
            <person name="Peterson D."/>
            <person name="Chory J."/>
        </authorList>
    </citation>
    <scope>NUCLEOTIDE SEQUENCE [LARGE SCALE GENOMIC DNA]</scope>
</reference>
<dbReference type="SUPFAM" id="SSF101936">
    <property type="entry name" value="DNA-binding pseudobarrel domain"/>
    <property type="match status" value="2"/>
</dbReference>
<dbReference type="PANTHER" id="PTHR31920">
    <property type="entry name" value="B3 DOMAIN-CONTAINING"/>
    <property type="match status" value="1"/>
</dbReference>
<comment type="caution">
    <text evidence="7">The sequence shown here is derived from an EMBL/GenBank/DDBJ whole genome shotgun (WGS) entry which is preliminary data.</text>
</comment>
<dbReference type="Proteomes" id="UP001632038">
    <property type="component" value="Unassembled WGS sequence"/>
</dbReference>
<dbReference type="CDD" id="cd10017">
    <property type="entry name" value="B3_DNA"/>
    <property type="match status" value="2"/>
</dbReference>
<evidence type="ECO:0000256" key="5">
    <source>
        <dbReference type="ARBA" id="ARBA00023242"/>
    </source>
</evidence>
<dbReference type="PANTHER" id="PTHR31920:SF108">
    <property type="entry name" value="B3 DOMAIN-CONTAINING TRANSCRIPTION FACTOR VRN1-LIKE"/>
    <property type="match status" value="1"/>
</dbReference>
<feature type="domain" description="TF-B3" evidence="6">
    <location>
        <begin position="182"/>
        <end position="278"/>
    </location>
</feature>
<keyword evidence="8" id="KW-1185">Reference proteome</keyword>
<keyword evidence="2" id="KW-0805">Transcription regulation</keyword>
<proteinExistence type="predicted"/>
<evidence type="ECO:0000256" key="4">
    <source>
        <dbReference type="ARBA" id="ARBA00023163"/>
    </source>
</evidence>
<evidence type="ECO:0000256" key="1">
    <source>
        <dbReference type="ARBA" id="ARBA00004123"/>
    </source>
</evidence>
<dbReference type="InterPro" id="IPR015300">
    <property type="entry name" value="DNA-bd_pseudobarrel_sf"/>
</dbReference>
<dbReference type="GO" id="GO:0003677">
    <property type="term" value="F:DNA binding"/>
    <property type="evidence" value="ECO:0007669"/>
    <property type="project" value="UniProtKB-KW"/>
</dbReference>
<dbReference type="InterPro" id="IPR050655">
    <property type="entry name" value="Plant_B3_domain"/>
</dbReference>
<comment type="subcellular location">
    <subcellularLocation>
        <location evidence="1">Nucleus</location>
    </subcellularLocation>
</comment>
<evidence type="ECO:0000259" key="6">
    <source>
        <dbReference type="PROSITE" id="PS50863"/>
    </source>
</evidence>
<evidence type="ECO:0000313" key="7">
    <source>
        <dbReference type="EMBL" id="KAL3649394.1"/>
    </source>
</evidence>
<dbReference type="Pfam" id="PF02362">
    <property type="entry name" value="B3"/>
    <property type="match status" value="2"/>
</dbReference>
<organism evidence="7 8">
    <name type="scientific">Castilleja foliolosa</name>
    <dbReference type="NCBI Taxonomy" id="1961234"/>
    <lineage>
        <taxon>Eukaryota</taxon>
        <taxon>Viridiplantae</taxon>
        <taxon>Streptophyta</taxon>
        <taxon>Embryophyta</taxon>
        <taxon>Tracheophyta</taxon>
        <taxon>Spermatophyta</taxon>
        <taxon>Magnoliopsida</taxon>
        <taxon>eudicotyledons</taxon>
        <taxon>Gunneridae</taxon>
        <taxon>Pentapetalae</taxon>
        <taxon>asterids</taxon>
        <taxon>lamiids</taxon>
        <taxon>Lamiales</taxon>
        <taxon>Orobanchaceae</taxon>
        <taxon>Pedicularideae</taxon>
        <taxon>Castillejinae</taxon>
        <taxon>Castilleja</taxon>
    </lineage>
</organism>
<evidence type="ECO:0000313" key="8">
    <source>
        <dbReference type="Proteomes" id="UP001632038"/>
    </source>
</evidence>
<evidence type="ECO:0000256" key="2">
    <source>
        <dbReference type="ARBA" id="ARBA00023015"/>
    </source>
</evidence>
<feature type="domain" description="TF-B3" evidence="6">
    <location>
        <begin position="3"/>
        <end position="96"/>
    </location>
</feature>
<sequence>MATPKFCKIILDPNADTMRIPPEFMKKHGQNLPSPVFLKAPFGTAMEVQLVQSNGTTMFQRGWIEFKKRYSIAFGHFLVFEYNGKSGFNVAIYDKSGVEIKYSSCDDYNRAKCKPENRGVNYRTEIDTTLIEESSSGESSDENQCSDYIVATKRTVASKTSMAYQKALDFVSGHHAPNNPFFIRLMGKSYISGMFILHLPMAFAKRTLPCKGANSIIMVKDGKRWPVRCYLGNEHADLNRGWKEFVQDNGLKLGDSCVFEVANRSNKLVWNVVIFRSD</sequence>
<keyword evidence="5" id="KW-0539">Nucleus</keyword>
<dbReference type="SMART" id="SM01019">
    <property type="entry name" value="B3"/>
    <property type="match status" value="2"/>
</dbReference>
<keyword evidence="4" id="KW-0804">Transcription</keyword>
<accession>A0ABD3E5I2</accession>
<dbReference type="AlphaFoldDB" id="A0ABD3E5I2"/>
<keyword evidence="3" id="KW-0238">DNA-binding</keyword>
<evidence type="ECO:0000256" key="3">
    <source>
        <dbReference type="ARBA" id="ARBA00023125"/>
    </source>
</evidence>
<dbReference type="GO" id="GO:0005634">
    <property type="term" value="C:nucleus"/>
    <property type="evidence" value="ECO:0007669"/>
    <property type="project" value="UniProtKB-SubCell"/>
</dbReference>
<dbReference type="EMBL" id="JAVIJP010000007">
    <property type="protein sequence ID" value="KAL3649394.1"/>
    <property type="molecule type" value="Genomic_DNA"/>
</dbReference>
<gene>
    <name evidence="7" type="ORF">CASFOL_005797</name>
</gene>
<dbReference type="PROSITE" id="PS50863">
    <property type="entry name" value="B3"/>
    <property type="match status" value="2"/>
</dbReference>
<dbReference type="Gene3D" id="2.40.330.10">
    <property type="entry name" value="DNA-binding pseudobarrel domain"/>
    <property type="match status" value="2"/>
</dbReference>
<name>A0ABD3E5I2_9LAMI</name>
<dbReference type="InterPro" id="IPR003340">
    <property type="entry name" value="B3_DNA-bd"/>
</dbReference>
<protein>
    <recommendedName>
        <fullName evidence="6">TF-B3 domain-containing protein</fullName>
    </recommendedName>
</protein>